<dbReference type="Proteomes" id="UP001352852">
    <property type="component" value="Unassembled WGS sequence"/>
</dbReference>
<gene>
    <name evidence="1" type="ORF">CHARACLAT_029316</name>
</gene>
<evidence type="ECO:0000313" key="1">
    <source>
        <dbReference type="EMBL" id="MED6272337.1"/>
    </source>
</evidence>
<reference evidence="1 2" key="1">
    <citation type="submission" date="2021-06" db="EMBL/GenBank/DDBJ databases">
        <authorList>
            <person name="Palmer J.M."/>
        </authorList>
    </citation>
    <scope>NUCLEOTIDE SEQUENCE [LARGE SCALE GENOMIC DNA]</scope>
    <source>
        <strain evidence="1 2">CL_MEX2019</strain>
        <tissue evidence="1">Muscle</tissue>
    </source>
</reference>
<accession>A0ABU7DB05</accession>
<proteinExistence type="predicted"/>
<comment type="caution">
    <text evidence="1">The sequence shown here is derived from an EMBL/GenBank/DDBJ whole genome shotgun (WGS) entry which is preliminary data.</text>
</comment>
<protein>
    <submittedName>
        <fullName evidence="1">Uncharacterized protein</fullName>
    </submittedName>
</protein>
<evidence type="ECO:0000313" key="2">
    <source>
        <dbReference type="Proteomes" id="UP001352852"/>
    </source>
</evidence>
<name>A0ABU7DB05_9TELE</name>
<dbReference type="EMBL" id="JAHUTJ010020502">
    <property type="protein sequence ID" value="MED6272337.1"/>
    <property type="molecule type" value="Genomic_DNA"/>
</dbReference>
<keyword evidence="2" id="KW-1185">Reference proteome</keyword>
<organism evidence="1 2">
    <name type="scientific">Characodon lateralis</name>
    <dbReference type="NCBI Taxonomy" id="208331"/>
    <lineage>
        <taxon>Eukaryota</taxon>
        <taxon>Metazoa</taxon>
        <taxon>Chordata</taxon>
        <taxon>Craniata</taxon>
        <taxon>Vertebrata</taxon>
        <taxon>Euteleostomi</taxon>
        <taxon>Actinopterygii</taxon>
        <taxon>Neopterygii</taxon>
        <taxon>Teleostei</taxon>
        <taxon>Neoteleostei</taxon>
        <taxon>Acanthomorphata</taxon>
        <taxon>Ovalentaria</taxon>
        <taxon>Atherinomorphae</taxon>
        <taxon>Cyprinodontiformes</taxon>
        <taxon>Goodeidae</taxon>
        <taxon>Characodon</taxon>
    </lineage>
</organism>
<sequence>MKGKAGNVRSSCLKYRTLPFFLFLVTLHEQSKKTLSLILASSARTQHGTSPTEQNQRLRLSDCTYTVWMSQLLFFAGSALRRLFPSRQNHSTGMELGFFCNSFILYLTTQESTNESRPFPINISGKTSGILKHISLTMPCKSIELSHVYTLLPQTLLDFIGFYEIDQLKIVHYCEMEVFLASMFSPLCQNFAELLSTAFAAANVLGYAPHSFARYSILPKVLGPITRSMNSGVPIGSMAAGVEGLVWRNLTGLHRLLTSTFFNTFGMT</sequence>